<protein>
    <submittedName>
        <fullName evidence="1">Uncharacterized protein</fullName>
    </submittedName>
</protein>
<gene>
    <name evidence="1" type="ORF">NK118_06385</name>
</gene>
<proteinExistence type="predicted"/>
<dbReference type="RefSeq" id="WP_262068754.1">
    <property type="nucleotide sequence ID" value="NZ_JAMXOC010000007.1"/>
</dbReference>
<sequence length="438" mass="47880">MRIAFKNKGIGRLMAMVCILTFLAGLLSGCGREKILDEEAGLSYAELKEISPAVAYLATRVRDCEGFLYIGGDGAGGEDEIAYLYDNALAMMALSSAGAQNHAEVIADAILYAMDQDRSFSDGRLRNAYIGGNPKDEANWSFWGGKRSMRMPGIWKDGNWHEDYYSIASSTGNMAWAIIGLCEVARNASEEKAEEYLEAAVKVGDFILRLRSETGAGGFTSGFEGWDDKNQAKVTYKSTEHNIDLVTAFAMLSGLIRNGDSEKAGEYMEAGEYAKDFVMAMYNKEKDCFYTGTEDDGETISEGVLPLDTNTWALLALGEDVPDVEKVFAFVEEEIAVEAGFDFSNGDLDGIWNEGTAQMAVCYKVYGKTAAYEKVLEYLNSQMDEEGSITAADRDSVSTGFVVSGTDVKWEFHKVKSISATSWLAFAQMGVNPMAVLL</sequence>
<organism evidence="1 2">
    <name type="scientific">Ohessyouella blattaphilus</name>
    <dbReference type="NCBI Taxonomy" id="2949333"/>
    <lineage>
        <taxon>Bacteria</taxon>
        <taxon>Bacillati</taxon>
        <taxon>Bacillota</taxon>
        <taxon>Clostridia</taxon>
        <taxon>Lachnospirales</taxon>
        <taxon>Lachnospiraceae</taxon>
        <taxon>Ohessyouella</taxon>
    </lineage>
</organism>
<evidence type="ECO:0000313" key="1">
    <source>
        <dbReference type="EMBL" id="MCP1109873.1"/>
    </source>
</evidence>
<dbReference type="Gene3D" id="1.50.10.20">
    <property type="match status" value="1"/>
</dbReference>
<evidence type="ECO:0000313" key="2">
    <source>
        <dbReference type="Proteomes" id="UP001523565"/>
    </source>
</evidence>
<dbReference type="EMBL" id="JAMZFV010000007">
    <property type="protein sequence ID" value="MCP1109873.1"/>
    <property type="molecule type" value="Genomic_DNA"/>
</dbReference>
<comment type="caution">
    <text evidence="1">The sequence shown here is derived from an EMBL/GenBank/DDBJ whole genome shotgun (WGS) entry which is preliminary data.</text>
</comment>
<dbReference type="SUPFAM" id="SSF48208">
    <property type="entry name" value="Six-hairpin glycosidases"/>
    <property type="match status" value="1"/>
</dbReference>
<name>A0ABT1EGT1_9FIRM</name>
<reference evidence="1 2" key="1">
    <citation type="journal article" date="2022" name="Genome Biol. Evol.">
        <title>Host diet, physiology and behaviors set the stage for Lachnospiraceae cladogenesis.</title>
        <authorList>
            <person name="Vera-Ponce De Leon A."/>
            <person name="Schneider M."/>
            <person name="Jahnes B.C."/>
            <person name="Sadowski V."/>
            <person name="Camuy-Velez L.A."/>
            <person name="Duan J."/>
            <person name="Sabree Z.L."/>
        </authorList>
    </citation>
    <scope>NUCLEOTIDE SEQUENCE [LARGE SCALE GENOMIC DNA]</scope>
    <source>
        <strain evidence="1 2">PAL227</strain>
    </source>
</reference>
<dbReference type="PROSITE" id="PS51257">
    <property type="entry name" value="PROKAR_LIPOPROTEIN"/>
    <property type="match status" value="1"/>
</dbReference>
<dbReference type="Proteomes" id="UP001523565">
    <property type="component" value="Unassembled WGS sequence"/>
</dbReference>
<accession>A0ABT1EGT1</accession>
<keyword evidence="2" id="KW-1185">Reference proteome</keyword>
<dbReference type="InterPro" id="IPR008928">
    <property type="entry name" value="6-hairpin_glycosidase_sf"/>
</dbReference>